<keyword evidence="1" id="KW-0812">Transmembrane</keyword>
<proteinExistence type="predicted"/>
<evidence type="ECO:0000259" key="2">
    <source>
        <dbReference type="Pfam" id="PF20153"/>
    </source>
</evidence>
<dbReference type="InterPro" id="IPR045338">
    <property type="entry name" value="DUF6535"/>
</dbReference>
<gene>
    <name evidence="3" type="ORF">L227DRAFT_514509</name>
</gene>
<dbReference type="STRING" id="1328759.A0A5C2RM76"/>
<dbReference type="Proteomes" id="UP000313359">
    <property type="component" value="Unassembled WGS sequence"/>
</dbReference>
<name>A0A5C2RM76_9APHY</name>
<keyword evidence="1" id="KW-1133">Transmembrane helix</keyword>
<dbReference type="OrthoDB" id="3269725at2759"/>
<evidence type="ECO:0000313" key="3">
    <source>
        <dbReference type="EMBL" id="RPD52653.1"/>
    </source>
</evidence>
<keyword evidence="4" id="KW-1185">Reference proteome</keyword>
<reference evidence="3" key="1">
    <citation type="journal article" date="2018" name="Genome Biol. Evol.">
        <title>Genomics and development of Lentinus tigrinus, a white-rot wood-decaying mushroom with dimorphic fruiting bodies.</title>
        <authorList>
            <person name="Wu B."/>
            <person name="Xu Z."/>
            <person name="Knudson A."/>
            <person name="Carlson A."/>
            <person name="Chen N."/>
            <person name="Kovaka S."/>
            <person name="LaButti K."/>
            <person name="Lipzen A."/>
            <person name="Pennachio C."/>
            <person name="Riley R."/>
            <person name="Schakwitz W."/>
            <person name="Umezawa K."/>
            <person name="Ohm R.A."/>
            <person name="Grigoriev I.V."/>
            <person name="Nagy L.G."/>
            <person name="Gibbons J."/>
            <person name="Hibbett D."/>
        </authorList>
    </citation>
    <scope>NUCLEOTIDE SEQUENCE [LARGE SCALE GENOMIC DNA]</scope>
    <source>
        <strain evidence="3">ALCF2SS1-6</strain>
    </source>
</reference>
<feature type="transmembrane region" description="Helical" evidence="1">
    <location>
        <begin position="156"/>
        <end position="177"/>
    </location>
</feature>
<dbReference type="AlphaFoldDB" id="A0A5C2RM76"/>
<evidence type="ECO:0000313" key="4">
    <source>
        <dbReference type="Proteomes" id="UP000313359"/>
    </source>
</evidence>
<sequence length="237" mass="26273">DIWPLYLQHALVEDKETVQAWNSDLDSILIFVRPQSYSLGRAAALFSAVLTTLVIESYQNLQPDPQVEMMRAVLLQLQRNANATTAVQSPVPPFKLTGSAIRVNVYWFSSLIISLSTALLAILAKQWVNYLLAGLSPVPSTQGRHRQYRMDGLHKWNLPAILSLLPLLLHLALLLFFAGLVDFVWDLNGIIGIVSAVFIRKNLPSQFALKSANWLPLSAILLSGDIVSQISATRCTV</sequence>
<protein>
    <recommendedName>
        <fullName evidence="2">DUF6535 domain-containing protein</fullName>
    </recommendedName>
</protein>
<keyword evidence="1" id="KW-0472">Membrane</keyword>
<dbReference type="EMBL" id="ML122347">
    <property type="protein sequence ID" value="RPD52653.1"/>
    <property type="molecule type" value="Genomic_DNA"/>
</dbReference>
<accession>A0A5C2RM76</accession>
<evidence type="ECO:0000256" key="1">
    <source>
        <dbReference type="SAM" id="Phobius"/>
    </source>
</evidence>
<feature type="domain" description="DUF6535" evidence="2">
    <location>
        <begin position="3"/>
        <end position="185"/>
    </location>
</feature>
<feature type="non-terminal residue" evidence="3">
    <location>
        <position position="1"/>
    </location>
</feature>
<feature type="transmembrane region" description="Helical" evidence="1">
    <location>
        <begin position="105"/>
        <end position="124"/>
    </location>
</feature>
<dbReference type="Pfam" id="PF20153">
    <property type="entry name" value="DUF6535"/>
    <property type="match status" value="1"/>
</dbReference>
<organism evidence="3 4">
    <name type="scientific">Lentinus tigrinus ALCF2SS1-6</name>
    <dbReference type="NCBI Taxonomy" id="1328759"/>
    <lineage>
        <taxon>Eukaryota</taxon>
        <taxon>Fungi</taxon>
        <taxon>Dikarya</taxon>
        <taxon>Basidiomycota</taxon>
        <taxon>Agaricomycotina</taxon>
        <taxon>Agaricomycetes</taxon>
        <taxon>Polyporales</taxon>
        <taxon>Polyporaceae</taxon>
        <taxon>Lentinus</taxon>
    </lineage>
</organism>